<keyword evidence="3" id="KW-1185">Reference proteome</keyword>
<proteinExistence type="predicted"/>
<evidence type="ECO:0000313" key="2">
    <source>
        <dbReference type="EMBL" id="TRW94637.1"/>
    </source>
</evidence>
<dbReference type="PANTHER" id="PTHR43581:SF2">
    <property type="entry name" value="EXCINUCLEASE ATPASE SUBUNIT"/>
    <property type="match status" value="1"/>
</dbReference>
<dbReference type="EMBL" id="RYFG02000096">
    <property type="protein sequence ID" value="TRW94637.1"/>
    <property type="molecule type" value="Genomic_DNA"/>
</dbReference>
<dbReference type="Gene3D" id="3.40.50.300">
    <property type="entry name" value="P-loop containing nucleotide triphosphate hydrolases"/>
    <property type="match status" value="1"/>
</dbReference>
<comment type="caution">
    <text evidence="2">The sequence shown here is derived from an EMBL/GenBank/DDBJ whole genome shotgun (WGS) entry which is preliminary data.</text>
</comment>
<feature type="domain" description="Endonuclease GajA/Old nuclease/RecF-like AAA" evidence="1">
    <location>
        <begin position="24"/>
        <end position="364"/>
    </location>
</feature>
<evidence type="ECO:0000313" key="3">
    <source>
        <dbReference type="Proteomes" id="UP000733744"/>
    </source>
</evidence>
<dbReference type="GO" id="GO:0005524">
    <property type="term" value="F:ATP binding"/>
    <property type="evidence" value="ECO:0007669"/>
    <property type="project" value="UniProtKB-KW"/>
</dbReference>
<dbReference type="Pfam" id="PF13175">
    <property type="entry name" value="AAA_15"/>
    <property type="match status" value="1"/>
</dbReference>
<name>A0ABY3CDD1_9GAMM</name>
<keyword evidence="2" id="KW-0067">ATP-binding</keyword>
<evidence type="ECO:0000259" key="1">
    <source>
        <dbReference type="Pfam" id="PF13175"/>
    </source>
</evidence>
<dbReference type="SUPFAM" id="SSF52540">
    <property type="entry name" value="P-loop containing nucleoside triphosphate hydrolases"/>
    <property type="match status" value="1"/>
</dbReference>
<dbReference type="Proteomes" id="UP000733744">
    <property type="component" value="Unassembled WGS sequence"/>
</dbReference>
<organism evidence="2 3">
    <name type="scientific">Candidatus Methylobacter oryzae</name>
    <dbReference type="NCBI Taxonomy" id="2497749"/>
    <lineage>
        <taxon>Bacteria</taxon>
        <taxon>Pseudomonadati</taxon>
        <taxon>Pseudomonadota</taxon>
        <taxon>Gammaproteobacteria</taxon>
        <taxon>Methylococcales</taxon>
        <taxon>Methylococcaceae</taxon>
        <taxon>Methylobacter</taxon>
    </lineage>
</organism>
<dbReference type="InterPro" id="IPR041685">
    <property type="entry name" value="AAA_GajA/Old/RecF-like"/>
</dbReference>
<gene>
    <name evidence="2" type="ORF">EKO24_011280</name>
</gene>
<dbReference type="PANTHER" id="PTHR43581">
    <property type="entry name" value="ATP/GTP PHOSPHATASE"/>
    <property type="match status" value="1"/>
</dbReference>
<accession>A0ABY3CDD1</accession>
<protein>
    <submittedName>
        <fullName evidence="2">ATP-binding protein</fullName>
    </submittedName>
</protein>
<reference evidence="2 3" key="1">
    <citation type="journal article" date="2019" name="Antonie Van Leeuwenhoek">
        <title>Description of 'Ca. Methylobacter oryzae' KRF1, a novel species from the environmentally important Methylobacter clade 2.</title>
        <authorList>
            <person name="Khatri K."/>
            <person name="Mohite J.A."/>
            <person name="Pandit P.S."/>
            <person name="Bahulikar R."/>
            <person name="Rahalkar M.C."/>
        </authorList>
    </citation>
    <scope>NUCLEOTIDE SEQUENCE [LARGE SCALE GENOMIC DNA]</scope>
    <source>
        <strain evidence="2 3">KRF1</strain>
    </source>
</reference>
<dbReference type="InterPro" id="IPR051396">
    <property type="entry name" value="Bact_Antivir_Def_Nuclease"/>
</dbReference>
<dbReference type="InterPro" id="IPR027417">
    <property type="entry name" value="P-loop_NTPase"/>
</dbReference>
<keyword evidence="2" id="KW-0547">Nucleotide-binding</keyword>
<sequence>MSRSGNCFSLPDISAYCFRERLMERIEINGFLTIDHADFEIKKINILIGAQAQGKSVIAKLVYFFKNFFQDTFIPSVEKLETKGTLDKKCLIQFEQIFPRYSWANQEFSIIYKNENYELSIIRAKVGNKYILKVTYGKELTDFYKELKNSYKLALDEFDARADQKNEKNTPTREMIFHRTFSDKLYASVFSEIYKKPIFIPASRSFFINLQKHIFSFLANNIDIDPFIKELGSRYEQSRRIHQGVFFRDDELSEVAARKKVDKLVSDIVVGEYVYAEEQDWILNKGKKTNLANASSGQQESLPMLLILKTWPFFYGKKIHQTFFIEEPEAHLFSVSQKQIISLIATIYNSFGHSFFITTHSPYILTAINNLVVGHDAYDKANGDKNKLKKLEKVLATDELIRLEDVSAYTLNKGKLESIIDMENRLIGANLLDAVSDEFDAAFSVATEILYGAE</sequence>